<dbReference type="Gene3D" id="3.90.740.10">
    <property type="entry name" value="Valyl/Leucyl/Isoleucyl-tRNA synthetase, editing domain"/>
    <property type="match status" value="1"/>
</dbReference>
<keyword evidence="11 15" id="KW-0648">Protein biosynthesis</keyword>
<evidence type="ECO:0000256" key="15">
    <source>
        <dbReference type="HAMAP-Rule" id="MF_02003"/>
    </source>
</evidence>
<feature type="short sequence motif" description="'KMSKS' region" evidence="15">
    <location>
        <begin position="605"/>
        <end position="609"/>
    </location>
</feature>
<protein>
    <recommendedName>
        <fullName evidence="15">Isoleucine--tRNA ligase</fullName>
        <ecNumber evidence="15">6.1.1.5</ecNumber>
    </recommendedName>
    <alternativeName>
        <fullName evidence="15">Isoleucyl-tRNA synthetase</fullName>
        <shortName evidence="15">IleRS</shortName>
    </alternativeName>
</protein>
<dbReference type="InterPro" id="IPR023586">
    <property type="entry name" value="Ile-tRNA-ligase_type2"/>
</dbReference>
<organism evidence="18 19">
    <name type="scientific">Rhodococcus opacus RKJ300 = JCM 13270</name>
    <dbReference type="NCBI Taxonomy" id="1165867"/>
    <lineage>
        <taxon>Bacteria</taxon>
        <taxon>Bacillati</taxon>
        <taxon>Actinomycetota</taxon>
        <taxon>Actinomycetes</taxon>
        <taxon>Mycobacteriales</taxon>
        <taxon>Nocardiaceae</taxon>
        <taxon>Rhodococcus</taxon>
    </lineage>
</organism>
<dbReference type="Pfam" id="PF08264">
    <property type="entry name" value="Anticodon_1"/>
    <property type="match status" value="1"/>
</dbReference>
<evidence type="ECO:0000256" key="11">
    <source>
        <dbReference type="ARBA" id="ARBA00022917"/>
    </source>
</evidence>
<dbReference type="SUPFAM" id="SSF50677">
    <property type="entry name" value="ValRS/IleRS/LeuRS editing domain"/>
    <property type="match status" value="1"/>
</dbReference>
<dbReference type="PRINTS" id="PR00984">
    <property type="entry name" value="TRNASYNTHILE"/>
</dbReference>
<dbReference type="GO" id="GO:0008270">
    <property type="term" value="F:zinc ion binding"/>
    <property type="evidence" value="ECO:0007669"/>
    <property type="project" value="UniProtKB-UniRule"/>
</dbReference>
<comment type="subcellular location">
    <subcellularLocation>
        <location evidence="2 15">Cytoplasm</location>
    </subcellularLocation>
</comment>
<dbReference type="GO" id="GO:0002161">
    <property type="term" value="F:aminoacyl-tRNA deacylase activity"/>
    <property type="evidence" value="ECO:0007669"/>
    <property type="project" value="InterPro"/>
</dbReference>
<evidence type="ECO:0000256" key="4">
    <source>
        <dbReference type="ARBA" id="ARBA00011245"/>
    </source>
</evidence>
<dbReference type="EMBL" id="AJJH01000056">
    <property type="protein sequence ID" value="EID79782.1"/>
    <property type="molecule type" value="Genomic_DNA"/>
</dbReference>
<dbReference type="Proteomes" id="UP000006447">
    <property type="component" value="Unassembled WGS sequence"/>
</dbReference>
<accession>I0WTR6</accession>
<keyword evidence="12 15" id="KW-0030">Aminoacyl-tRNA synthetase</keyword>
<evidence type="ECO:0000256" key="2">
    <source>
        <dbReference type="ARBA" id="ARBA00004496"/>
    </source>
</evidence>
<evidence type="ECO:0000259" key="16">
    <source>
        <dbReference type="Pfam" id="PF00133"/>
    </source>
</evidence>
<dbReference type="FunFam" id="3.40.50.620:FF:000063">
    <property type="entry name" value="Isoleucine--tRNA ligase"/>
    <property type="match status" value="1"/>
</dbReference>
<comment type="catalytic activity">
    <reaction evidence="14 15">
        <text>tRNA(Ile) + L-isoleucine + ATP = L-isoleucyl-tRNA(Ile) + AMP + diphosphate</text>
        <dbReference type="Rhea" id="RHEA:11060"/>
        <dbReference type="Rhea" id="RHEA-COMP:9666"/>
        <dbReference type="Rhea" id="RHEA-COMP:9695"/>
        <dbReference type="ChEBI" id="CHEBI:30616"/>
        <dbReference type="ChEBI" id="CHEBI:33019"/>
        <dbReference type="ChEBI" id="CHEBI:58045"/>
        <dbReference type="ChEBI" id="CHEBI:78442"/>
        <dbReference type="ChEBI" id="CHEBI:78528"/>
        <dbReference type="ChEBI" id="CHEBI:456215"/>
        <dbReference type="EC" id="6.1.1.5"/>
    </reaction>
</comment>
<dbReference type="PATRIC" id="fig|1165867.3.peg.2383"/>
<evidence type="ECO:0000256" key="3">
    <source>
        <dbReference type="ARBA" id="ARBA00007078"/>
    </source>
</evidence>
<comment type="caution">
    <text evidence="18">The sequence shown here is derived from an EMBL/GenBank/DDBJ whole genome shotgun (WGS) entry which is preliminary data.</text>
</comment>
<dbReference type="InterPro" id="IPR013155">
    <property type="entry name" value="M/V/L/I-tRNA-synth_anticd-bd"/>
</dbReference>
<comment type="function">
    <text evidence="13 15">Catalyzes the attachment of isoleucine to tRNA(Ile). As IleRS can inadvertently accommodate and process structurally similar amino acids such as valine, to avoid such errors it has two additional distinct tRNA(Ile)-dependent editing activities. One activity is designated as 'pretransfer' editing and involves the hydrolysis of activated Val-AMP. The other activity is designated 'posttransfer' editing and involves deacylation of mischarged Val-tRNA(Ile).</text>
</comment>
<evidence type="ECO:0000256" key="5">
    <source>
        <dbReference type="ARBA" id="ARBA00022490"/>
    </source>
</evidence>
<evidence type="ECO:0000259" key="17">
    <source>
        <dbReference type="Pfam" id="PF08264"/>
    </source>
</evidence>
<dbReference type="NCBIfam" id="TIGR00392">
    <property type="entry name" value="ileS"/>
    <property type="match status" value="1"/>
</dbReference>
<dbReference type="InterPro" id="IPR009080">
    <property type="entry name" value="tRNAsynth_Ia_anticodon-bd"/>
</dbReference>
<dbReference type="CDD" id="cd07961">
    <property type="entry name" value="Anticodon_Ia_Ile_ABEc"/>
    <property type="match status" value="1"/>
</dbReference>
<dbReference type="GO" id="GO:0005737">
    <property type="term" value="C:cytoplasm"/>
    <property type="evidence" value="ECO:0007669"/>
    <property type="project" value="UniProtKB-SubCell"/>
</dbReference>
<evidence type="ECO:0000313" key="18">
    <source>
        <dbReference type="EMBL" id="EID79782.1"/>
    </source>
</evidence>
<proteinExistence type="inferred from homology"/>
<dbReference type="AlphaFoldDB" id="I0WTR6"/>
<feature type="domain" description="Aminoacyl-tRNA synthetase class Ia" evidence="16">
    <location>
        <begin position="28"/>
        <end position="635"/>
    </location>
</feature>
<comment type="subunit">
    <text evidence="4 15">Monomer.</text>
</comment>
<dbReference type="GO" id="GO:0005524">
    <property type="term" value="F:ATP binding"/>
    <property type="evidence" value="ECO:0007669"/>
    <property type="project" value="UniProtKB-UniRule"/>
</dbReference>
<evidence type="ECO:0000256" key="7">
    <source>
        <dbReference type="ARBA" id="ARBA00022723"/>
    </source>
</evidence>
<dbReference type="InterPro" id="IPR014729">
    <property type="entry name" value="Rossmann-like_a/b/a_fold"/>
</dbReference>
<dbReference type="InterPro" id="IPR002301">
    <property type="entry name" value="Ile-tRNA-ligase"/>
</dbReference>
<dbReference type="GO" id="GO:0000049">
    <property type="term" value="F:tRNA binding"/>
    <property type="evidence" value="ECO:0007669"/>
    <property type="project" value="InterPro"/>
</dbReference>
<reference evidence="18 19" key="1">
    <citation type="journal article" date="2012" name="J. Bacteriol.">
        <title>Draft genome sequence of the nitrophenol-degrading actinomycete Rhodococcus imtechensis RKJ300.</title>
        <authorList>
            <person name="Vikram S."/>
            <person name="Kumar S."/>
            <person name="Subramanian S."/>
            <person name="Raghava G.P."/>
        </authorList>
    </citation>
    <scope>NUCLEOTIDE SEQUENCE [LARGE SCALE GENOMIC DNA]</scope>
    <source>
        <strain evidence="18 19">RKJ300</strain>
    </source>
</reference>
<keyword evidence="6 15" id="KW-0436">Ligase</keyword>
<dbReference type="FunFam" id="3.40.50.620:FF:000075">
    <property type="entry name" value="Isoleucine--tRNA ligase"/>
    <property type="match status" value="1"/>
</dbReference>
<comment type="cofactor">
    <cofactor evidence="1 15">
        <name>Zn(2+)</name>
        <dbReference type="ChEBI" id="CHEBI:29105"/>
    </cofactor>
</comment>
<dbReference type="PANTHER" id="PTHR42780">
    <property type="entry name" value="SOLEUCYL-TRNA SYNTHETASE"/>
    <property type="match status" value="1"/>
</dbReference>
<evidence type="ECO:0000256" key="8">
    <source>
        <dbReference type="ARBA" id="ARBA00022741"/>
    </source>
</evidence>
<dbReference type="Pfam" id="PF00133">
    <property type="entry name" value="tRNA-synt_1"/>
    <property type="match status" value="1"/>
</dbReference>
<evidence type="ECO:0000256" key="13">
    <source>
        <dbReference type="ARBA" id="ARBA00025217"/>
    </source>
</evidence>
<dbReference type="HAMAP" id="MF_02003">
    <property type="entry name" value="Ile_tRNA_synth_type2"/>
    <property type="match status" value="1"/>
</dbReference>
<evidence type="ECO:0000256" key="10">
    <source>
        <dbReference type="ARBA" id="ARBA00022840"/>
    </source>
</evidence>
<dbReference type="EC" id="6.1.1.5" evidence="15"/>
<gene>
    <name evidence="15 18" type="primary">ileS</name>
    <name evidence="18" type="ORF">W59_11721</name>
</gene>
<evidence type="ECO:0000256" key="14">
    <source>
        <dbReference type="ARBA" id="ARBA00048359"/>
    </source>
</evidence>
<dbReference type="GO" id="GO:0004822">
    <property type="term" value="F:isoleucine-tRNA ligase activity"/>
    <property type="evidence" value="ECO:0007669"/>
    <property type="project" value="UniProtKB-UniRule"/>
</dbReference>
<keyword evidence="8 15" id="KW-0547">Nucleotide-binding</keyword>
<evidence type="ECO:0000256" key="1">
    <source>
        <dbReference type="ARBA" id="ARBA00001947"/>
    </source>
</evidence>
<evidence type="ECO:0000256" key="12">
    <source>
        <dbReference type="ARBA" id="ARBA00023146"/>
    </source>
</evidence>
<evidence type="ECO:0000256" key="9">
    <source>
        <dbReference type="ARBA" id="ARBA00022833"/>
    </source>
</evidence>
<keyword evidence="10 15" id="KW-0067">ATP-binding</keyword>
<name>I0WTR6_RHOOP</name>
<dbReference type="InterPro" id="IPR002300">
    <property type="entry name" value="aa-tRNA-synth_Ia"/>
</dbReference>
<dbReference type="InterPro" id="IPR009008">
    <property type="entry name" value="Val/Leu/Ile-tRNA-synth_edit"/>
</dbReference>
<feature type="binding site" evidence="15">
    <location>
        <position position="608"/>
    </location>
    <ligand>
        <name>ATP</name>
        <dbReference type="ChEBI" id="CHEBI:30616"/>
    </ligand>
</feature>
<feature type="short sequence motif" description="'HIGH' region" evidence="15">
    <location>
        <begin position="58"/>
        <end position="68"/>
    </location>
</feature>
<sequence>MMAERNVFASPFSTMPTRLELPEMDVRIIDWWRKRDVFQRSLARTKDGESWVFYEGPPTANGSPGTHHVEARVFKDVFPRYRTMKGYSVPRQAGWDCHGLPVELAVEKELQLSGKPDIEKVGIDIFNARCRESVLRHVGEFEQLTQRMGYWVDLDHPYKTMSPEYIDSVWWSLKKIFIDGLLSEDFRVAPYCPRCGTALSDHEVAQGYETVTDPSAYVRLPLTEPLAGHPDAQLLIWTTTPWTLVANTAVAVHPEVMYALVHTDAGTFVVAESLLDAVLGTDAEPLARFRGAELAGLRYRRPFDLVDVPDAHLVVLADYVTTADGTGLVHQAPAFGADDLAVCRANGLPVVNPIGPNGRFLDEIPLVGGVFFKSAEQILVDDLTARGLLFEYQRYEHSYPHCWRCHTPLMFYAQPSWYIRTASVREALRRENARTNWFPGHIKHGRFGDWLENNVDWALSRSRYWGTPLPLWRCENGHVTPVGSRAELGQLATADLSDLDPHRPYIDAITFPCPQCEQTATRVPEVIDAWYDSGSMPFAALGYPYVAGSEKEFDRRYPAQYICEAIDQTRGWFYTLMAVGTLVFDRSSYENVVCLGHIVAEDGRKMSKHLGNVLAPIPLMDAHGADALRWFMACSGSPWAPRRVGAGPLEDITRKLLMTYWNTASFFSLYASHVDWKPETAAPAGERPILDRWVLGELHMLARLVDERLENYDTAGAGRLLGDFVDDLSNWYVRRSRQRFWEGDQDALSTLYECLDVLTRLLAPIVPFITEEVWQRVIRPGATGAAESVHLADWPLVDVALMGTMLSEQVRTARAAVEAGRAARKASKVRIRQPLARAFVGLPPGSALPRALLDDIAEELNVKMLDPLESAGAMVDVDVKPNFRVLGKRYGKRTQAIANAIHGVEPQRIVAELRERGTTTVEFEGTSVEVTVEEVIVTEVPRSGWVVETQRGVTIALDTDVTPELAVEGTARDVIRVVQRARRAAELDISDRVRLAIAGPESILAAVKAHQAFVAHETLAESVSLVGSLDGGFIGAVGPAEIAVGVSRAACE</sequence>
<dbReference type="Pfam" id="PF19302">
    <property type="entry name" value="DUF5915"/>
    <property type="match status" value="1"/>
</dbReference>
<dbReference type="GO" id="GO:0006428">
    <property type="term" value="P:isoleucyl-tRNA aminoacylation"/>
    <property type="evidence" value="ECO:0007669"/>
    <property type="project" value="UniProtKB-UniRule"/>
</dbReference>
<feature type="domain" description="Methionyl/Valyl/Leucyl/Isoleucyl-tRNA synthetase anticodon-binding" evidence="17">
    <location>
        <begin position="691"/>
        <end position="835"/>
    </location>
</feature>
<dbReference type="PANTHER" id="PTHR42780:SF1">
    <property type="entry name" value="ISOLEUCINE--TRNA LIGASE, CYTOPLASMIC"/>
    <property type="match status" value="1"/>
</dbReference>
<evidence type="ECO:0000313" key="19">
    <source>
        <dbReference type="Proteomes" id="UP000006447"/>
    </source>
</evidence>
<dbReference type="Gene3D" id="3.40.50.620">
    <property type="entry name" value="HUPs"/>
    <property type="match status" value="2"/>
</dbReference>
<comment type="similarity">
    <text evidence="3 15">Belongs to the class-I aminoacyl-tRNA synthetase family. IleS type 2 subfamily.</text>
</comment>
<keyword evidence="5 15" id="KW-0963">Cytoplasm</keyword>
<dbReference type="SUPFAM" id="SSF52374">
    <property type="entry name" value="Nucleotidylyl transferase"/>
    <property type="match status" value="1"/>
</dbReference>
<keyword evidence="9 15" id="KW-0862">Zinc</keyword>
<dbReference type="SUPFAM" id="SSF47323">
    <property type="entry name" value="Anticodon-binding domain of a subclass of class I aminoacyl-tRNA synthetases"/>
    <property type="match status" value="1"/>
</dbReference>
<evidence type="ECO:0000256" key="6">
    <source>
        <dbReference type="ARBA" id="ARBA00022598"/>
    </source>
</evidence>
<keyword evidence="7 15" id="KW-0479">Metal-binding</keyword>
<comment type="domain">
    <text evidence="15">IleRS has two distinct active sites: one for aminoacylation and one for editing. The misactivated valine is translocated from the active site to the editing site, which sterically excludes the correctly activated isoleucine. The single editing site contains two valyl binding pockets, one specific for each substrate (Val-AMP or Val-tRNA(Ile)).</text>
</comment>
<dbReference type="Gene3D" id="1.10.730.10">
    <property type="entry name" value="Isoleucyl-tRNA Synthetase, Domain 1"/>
    <property type="match status" value="1"/>
</dbReference>
<dbReference type="InterPro" id="IPR033709">
    <property type="entry name" value="Anticodon_Ile_ABEc"/>
</dbReference>